<accession>A0ACB8V443</accession>
<gene>
    <name evidence="1" type="ORF">LOY88_001466</name>
</gene>
<dbReference type="EMBL" id="JALBCA010000015">
    <property type="protein sequence ID" value="KAI2390879.1"/>
    <property type="molecule type" value="Genomic_DNA"/>
</dbReference>
<protein>
    <submittedName>
        <fullName evidence="1">Uncharacterized protein</fullName>
    </submittedName>
</protein>
<sequence length="876" mass="95174">MSLFRSPNDISSSTEDTSFLDDDDNDDENHDYTHQDHHHRSHSSHTQDGARSSFDDDISGSFEGVLENKDPETSIAGFDAESHATMMTTALLEYYCLTRATEILNEKARAHQQQQPQQWYTRDSPEARLLGRRLYAHKSQFLAANGVLAAGVDGDDWEMTRKYYRDSLDVLGLSALEGLDLGGVGGAGAKGVCSPPSPSPQAVLGAQQGKEQLPLGLEPSNNIKPDADARRPAFRRLLTAGNEVGFHDQLPTPLGFLRPPTLQSASYFPLMTLAGAPYQPSPLASRYTTEFEELSLIGRGSYGVVYKAMHYVDGQYYAIKKIPLSPRRIKQLQDRGLQELDHILKEIRTLARLDHGNVVRYYGAWAEYNAAVKVRSRSPTVAANRPPLALLNEKAATTTEEESSHGIVFEESSNGLVVEESDHGIVFEEDSSKDEGSTTGDVLSSSSSARPQENNTRTIRESRKSFVESYGGEDEDDDEVESIGRRFSHLHPSQATSTSELDGDIFTDGAGGNNSVQPDPKTRFGGGGGDDGRGRGRSGTVSSSPITLHIQMSLHPLSLAKYLRPPPSDELSMVRQRDSPPQHCYHLVPSIKIILGILSGVEYLHSQGIVHRDLKPANVFLSLSTTTMTTTRARDETGCPACETAGGGPGSHYTIPRIGDFGLVADTSPGADPAAASSPTTTTANRPVGTEFYRPPLRPPCNHPAAGGGGGGPHTTPHADKAGASCGCSSDRPSKLQVDESLDVYALGVILFELLYKLDTRMERQMVLSDLTCSPNGFGWAQRTAGTTGDISAKQARLPADFTQRIDGGGAATVDGRQQQQQHEDEQQGIITGASVAERIAFCILKMVEPDRRQRWTCREVRECLEGMLSLVNRRA</sequence>
<comment type="caution">
    <text evidence="1">The sequence shown here is derived from an EMBL/GenBank/DDBJ whole genome shotgun (WGS) entry which is preliminary data.</text>
</comment>
<evidence type="ECO:0000313" key="1">
    <source>
        <dbReference type="EMBL" id="KAI2390879.1"/>
    </source>
</evidence>
<organism evidence="1">
    <name type="scientific">Ophidiomyces ophidiicola</name>
    <dbReference type="NCBI Taxonomy" id="1387563"/>
    <lineage>
        <taxon>Eukaryota</taxon>
        <taxon>Fungi</taxon>
        <taxon>Dikarya</taxon>
        <taxon>Ascomycota</taxon>
        <taxon>Pezizomycotina</taxon>
        <taxon>Eurotiomycetes</taxon>
        <taxon>Eurotiomycetidae</taxon>
        <taxon>Onygenales</taxon>
        <taxon>Onygenaceae</taxon>
        <taxon>Ophidiomyces</taxon>
    </lineage>
</organism>
<proteinExistence type="predicted"/>
<reference evidence="1" key="1">
    <citation type="journal article" date="2022" name="bioRxiv">
        <title>Population genetic analysis of Ophidiomyces ophidiicola, the causative agent of snake fungal disease, indicates recent introductions to the USA.</title>
        <authorList>
            <person name="Ladner J.T."/>
            <person name="Palmer J.M."/>
            <person name="Ettinger C.L."/>
            <person name="Stajich J.E."/>
            <person name="Farrell T.M."/>
            <person name="Glorioso B.M."/>
            <person name="Lawson B."/>
            <person name="Price S.J."/>
            <person name="Stengle A.G."/>
            <person name="Grear D.A."/>
            <person name="Lorch J.M."/>
        </authorList>
    </citation>
    <scope>NUCLEOTIDE SEQUENCE</scope>
    <source>
        <strain evidence="1">NWHC 24266-5</strain>
    </source>
</reference>
<name>A0ACB8V443_9EURO</name>